<proteinExistence type="inferred from homology"/>
<name>A0A1H6D1L9_9ACTN</name>
<evidence type="ECO:0000256" key="5">
    <source>
        <dbReference type="ARBA" id="ARBA00023251"/>
    </source>
</evidence>
<protein>
    <submittedName>
        <fullName evidence="9">ABC-2 type transport system ATP-binding protein</fullName>
    </submittedName>
</protein>
<keyword evidence="4 9" id="KW-0067">ATP-binding</keyword>
<evidence type="ECO:0000259" key="8">
    <source>
        <dbReference type="PROSITE" id="PS50893"/>
    </source>
</evidence>
<keyword evidence="3" id="KW-0547">Nucleotide-binding</keyword>
<sequence>MNMIGGGGAAIRTRGLRKTYGAVEALRSLDITVDAGETFGFLGPNGAGKSTTIAMLCTLLRPTAGRAEVAGADVVRAPHDVRRRVGVVFQESTADNDLTAEENLRFHAELYGISRRESRRRADFLLDLLALSSRRKALVGTFSTGLKRRLEIARSLMHRPEVLFLDEPTAGLDPHSRALVWDHLHRLQQQQVITIFLTTHYLEEAEHCHRIAVVDGGGVIAEGSPQQLKAEVGSDVVHLQTADNAVAARSIRDRFGLNPALGPDGVRVHAANGAELVPRLCAASAVPVHSIMVTRPSLDDVFLHYTGRGVPGPPRWRDERAPLSAAPDGKGSK</sequence>
<dbReference type="Proteomes" id="UP000236723">
    <property type="component" value="Unassembled WGS sequence"/>
</dbReference>
<dbReference type="EMBL" id="FNVO01000012">
    <property type="protein sequence ID" value="SEG78803.1"/>
    <property type="molecule type" value="Genomic_DNA"/>
</dbReference>
<dbReference type="InterPro" id="IPR025302">
    <property type="entry name" value="DrrA1/2-like_C"/>
</dbReference>
<dbReference type="GO" id="GO:0016887">
    <property type="term" value="F:ATP hydrolysis activity"/>
    <property type="evidence" value="ECO:0007669"/>
    <property type="project" value="InterPro"/>
</dbReference>
<dbReference type="GO" id="GO:0005524">
    <property type="term" value="F:ATP binding"/>
    <property type="evidence" value="ECO:0007669"/>
    <property type="project" value="UniProtKB-KW"/>
</dbReference>
<dbReference type="InterPro" id="IPR003593">
    <property type="entry name" value="AAA+_ATPase"/>
</dbReference>
<keyword evidence="10" id="KW-1185">Reference proteome</keyword>
<gene>
    <name evidence="9" type="ORF">SAMN04489712_112126</name>
</gene>
<dbReference type="GO" id="GO:0046677">
    <property type="term" value="P:response to antibiotic"/>
    <property type="evidence" value="ECO:0007669"/>
    <property type="project" value="UniProtKB-KW"/>
</dbReference>
<comment type="subcellular location">
    <subcellularLocation>
        <location evidence="1">Cell membrane</location>
        <topology evidence="1">Peripheral membrane protein</topology>
    </subcellularLocation>
</comment>
<dbReference type="GO" id="GO:0043215">
    <property type="term" value="P:daunorubicin transport"/>
    <property type="evidence" value="ECO:0007669"/>
    <property type="project" value="InterPro"/>
</dbReference>
<evidence type="ECO:0000256" key="2">
    <source>
        <dbReference type="ARBA" id="ARBA00022448"/>
    </source>
</evidence>
<dbReference type="InterPro" id="IPR050763">
    <property type="entry name" value="ABC_transporter_ATP-binding"/>
</dbReference>
<evidence type="ECO:0000256" key="1">
    <source>
        <dbReference type="ARBA" id="ARBA00004202"/>
    </source>
</evidence>
<dbReference type="InterPro" id="IPR027417">
    <property type="entry name" value="P-loop_NTPase"/>
</dbReference>
<dbReference type="PANTHER" id="PTHR42711">
    <property type="entry name" value="ABC TRANSPORTER ATP-BINDING PROTEIN"/>
    <property type="match status" value="1"/>
</dbReference>
<feature type="domain" description="ABC transporter" evidence="8">
    <location>
        <begin position="11"/>
        <end position="241"/>
    </location>
</feature>
<dbReference type="Gene3D" id="3.40.50.300">
    <property type="entry name" value="P-loop containing nucleotide triphosphate hydrolases"/>
    <property type="match status" value="1"/>
</dbReference>
<keyword evidence="5" id="KW-0046">Antibiotic resistance</keyword>
<evidence type="ECO:0000256" key="7">
    <source>
        <dbReference type="SAM" id="MobiDB-lite"/>
    </source>
</evidence>
<reference evidence="10" key="1">
    <citation type="submission" date="2016-10" db="EMBL/GenBank/DDBJ databases">
        <authorList>
            <person name="Varghese N."/>
            <person name="Submissions S."/>
        </authorList>
    </citation>
    <scope>NUCLEOTIDE SEQUENCE [LARGE SCALE GENOMIC DNA]</scope>
    <source>
        <strain evidence="10">DSM 43163</strain>
    </source>
</reference>
<dbReference type="AlphaFoldDB" id="A0A1H6D1L9"/>
<evidence type="ECO:0000256" key="4">
    <source>
        <dbReference type="ARBA" id="ARBA00022840"/>
    </source>
</evidence>
<dbReference type="Pfam" id="PF13732">
    <property type="entry name" value="DrrA1-3_C"/>
    <property type="match status" value="1"/>
</dbReference>
<dbReference type="InterPro" id="IPR005894">
    <property type="entry name" value="DrrA"/>
</dbReference>
<dbReference type="RefSeq" id="WP_103940681.1">
    <property type="nucleotide sequence ID" value="NZ_FNVO01000012.1"/>
</dbReference>
<dbReference type="GO" id="GO:0005886">
    <property type="term" value="C:plasma membrane"/>
    <property type="evidence" value="ECO:0007669"/>
    <property type="project" value="UniProtKB-SubCell"/>
</dbReference>
<feature type="region of interest" description="Disordered" evidence="7">
    <location>
        <begin position="313"/>
        <end position="333"/>
    </location>
</feature>
<dbReference type="SMART" id="SM00382">
    <property type="entry name" value="AAA"/>
    <property type="match status" value="1"/>
</dbReference>
<dbReference type="SUPFAM" id="SSF52540">
    <property type="entry name" value="P-loop containing nucleoside triphosphate hydrolases"/>
    <property type="match status" value="1"/>
</dbReference>
<comment type="similarity">
    <text evidence="6">Belongs to the ABC transporter superfamily. Drug exporter-1 (DrugE1) (TC 3.A.1.105) family.</text>
</comment>
<keyword evidence="2" id="KW-0813">Transport</keyword>
<dbReference type="Pfam" id="PF00005">
    <property type="entry name" value="ABC_tran"/>
    <property type="match status" value="1"/>
</dbReference>
<dbReference type="OrthoDB" id="3452254at2"/>
<dbReference type="GO" id="GO:1900753">
    <property type="term" value="P:doxorubicin transport"/>
    <property type="evidence" value="ECO:0007669"/>
    <property type="project" value="InterPro"/>
</dbReference>
<dbReference type="PROSITE" id="PS50893">
    <property type="entry name" value="ABC_TRANSPORTER_2"/>
    <property type="match status" value="1"/>
</dbReference>
<dbReference type="InterPro" id="IPR003439">
    <property type="entry name" value="ABC_transporter-like_ATP-bd"/>
</dbReference>
<evidence type="ECO:0000256" key="6">
    <source>
        <dbReference type="ARBA" id="ARBA00049985"/>
    </source>
</evidence>
<organism evidence="9 10">
    <name type="scientific">Thermomonospora echinospora</name>
    <dbReference type="NCBI Taxonomy" id="1992"/>
    <lineage>
        <taxon>Bacteria</taxon>
        <taxon>Bacillati</taxon>
        <taxon>Actinomycetota</taxon>
        <taxon>Actinomycetes</taxon>
        <taxon>Streptosporangiales</taxon>
        <taxon>Thermomonosporaceae</taxon>
        <taxon>Thermomonospora</taxon>
    </lineage>
</organism>
<dbReference type="PANTHER" id="PTHR42711:SF5">
    <property type="entry name" value="ABC TRANSPORTER ATP-BINDING PROTEIN NATA"/>
    <property type="match status" value="1"/>
</dbReference>
<dbReference type="NCBIfam" id="TIGR01188">
    <property type="entry name" value="drrA"/>
    <property type="match status" value="1"/>
</dbReference>
<evidence type="ECO:0000313" key="9">
    <source>
        <dbReference type="EMBL" id="SEG78803.1"/>
    </source>
</evidence>
<evidence type="ECO:0000256" key="3">
    <source>
        <dbReference type="ARBA" id="ARBA00022741"/>
    </source>
</evidence>
<accession>A0A1H6D1L9</accession>
<evidence type="ECO:0000313" key="10">
    <source>
        <dbReference type="Proteomes" id="UP000236723"/>
    </source>
</evidence>